<dbReference type="InterPro" id="IPR011047">
    <property type="entry name" value="Quinoprotein_ADH-like_sf"/>
</dbReference>
<dbReference type="EMBL" id="BOMH01000014">
    <property type="protein sequence ID" value="GID63867.1"/>
    <property type="molecule type" value="Genomic_DNA"/>
</dbReference>
<keyword evidence="2" id="KW-1185">Reference proteome</keyword>
<sequence>MRVISRPAVGGIEVFEADLKSSKIFPVPLGPWAHAAPSTRDALVYATEGTVIRIDPGGSERWRLDLDMEDPDPAAMIDVAFSADDSRVWVYAPNPAAEHDEWIVLDAATGAILSRRPLEAVGQGGHQFPLRDGRMMLDVGEGQDGSLIFLAGPDGEPRNFGWSDRVLIDVSPDERQFMTIDHEGQADVALHAFPGGEVLVRLTVSDFGEDPEIGVIEWTGGYLDAETVIVVVHGEDEEAGGPWWRHYRVNTGTGEVLDDLGIVTIDEYDLQPLGDGTFVVTDTDGTLRRM</sequence>
<evidence type="ECO:0000313" key="2">
    <source>
        <dbReference type="Proteomes" id="UP000619479"/>
    </source>
</evidence>
<comment type="caution">
    <text evidence="1">The sequence shown here is derived from an EMBL/GenBank/DDBJ whole genome shotgun (WGS) entry which is preliminary data.</text>
</comment>
<organism evidence="1 2">
    <name type="scientific">Actinoplanes cyaneus</name>
    <dbReference type="NCBI Taxonomy" id="52696"/>
    <lineage>
        <taxon>Bacteria</taxon>
        <taxon>Bacillati</taxon>
        <taxon>Actinomycetota</taxon>
        <taxon>Actinomycetes</taxon>
        <taxon>Micromonosporales</taxon>
        <taxon>Micromonosporaceae</taxon>
        <taxon>Actinoplanes</taxon>
    </lineage>
</organism>
<dbReference type="AlphaFoldDB" id="A0A919IEB9"/>
<dbReference type="Proteomes" id="UP000619479">
    <property type="component" value="Unassembled WGS sequence"/>
</dbReference>
<reference evidence="1" key="1">
    <citation type="submission" date="2021-01" db="EMBL/GenBank/DDBJ databases">
        <title>Whole genome shotgun sequence of Actinoplanes cyaneus NBRC 14990.</title>
        <authorList>
            <person name="Komaki H."/>
            <person name="Tamura T."/>
        </authorList>
    </citation>
    <scope>NUCLEOTIDE SEQUENCE</scope>
    <source>
        <strain evidence="1">NBRC 14990</strain>
    </source>
</reference>
<dbReference type="SUPFAM" id="SSF50998">
    <property type="entry name" value="Quinoprotein alcohol dehydrogenase-like"/>
    <property type="match status" value="1"/>
</dbReference>
<gene>
    <name evidence="1" type="ORF">Acy02nite_17480</name>
</gene>
<protein>
    <submittedName>
        <fullName evidence="1">Uncharacterized protein</fullName>
    </submittedName>
</protein>
<dbReference type="RefSeq" id="WP_203739309.1">
    <property type="nucleotide sequence ID" value="NZ_BAAAUC010000031.1"/>
</dbReference>
<proteinExistence type="predicted"/>
<name>A0A919IEB9_9ACTN</name>
<accession>A0A919IEB9</accession>
<evidence type="ECO:0000313" key="1">
    <source>
        <dbReference type="EMBL" id="GID63867.1"/>
    </source>
</evidence>